<evidence type="ECO:0000313" key="3">
    <source>
        <dbReference type="EMBL" id="TDO42146.1"/>
    </source>
</evidence>
<dbReference type="Proteomes" id="UP000294901">
    <property type="component" value="Unassembled WGS sequence"/>
</dbReference>
<name>A0A4R6K382_9ACTN</name>
<sequence>MRKFLLWLGTVWVGMATIVAVFTTMIAASGSGSTGADDVSTGGVLFSGVVLWLFALAGGLALSAPAFLRPPDGGGGIWSFSLPLPIWMFLLLLKLASWIGFYVLLGVWMLIFRLWNNRQGNQLPSFAGAPQQFGGPQPYAPQGFTPQPFRPQAYPAQGYAPGAGLPAAGWHPDPTGRHRHRWWDGLRWTDRVGDGRTQGTDPM</sequence>
<proteinExistence type="predicted"/>
<keyword evidence="1" id="KW-1133">Transmembrane helix</keyword>
<gene>
    <name evidence="3" type="ORF">C8E87_5910</name>
</gene>
<keyword evidence="1" id="KW-0812">Transmembrane</keyword>
<protein>
    <submittedName>
        <fullName evidence="3">Uncharacterized protein DUF2510</fullName>
    </submittedName>
</protein>
<dbReference type="AlphaFoldDB" id="A0A4R6K382"/>
<keyword evidence="1" id="KW-0472">Membrane</keyword>
<evidence type="ECO:0000313" key="4">
    <source>
        <dbReference type="Proteomes" id="UP000294901"/>
    </source>
</evidence>
<evidence type="ECO:0000256" key="1">
    <source>
        <dbReference type="SAM" id="Phobius"/>
    </source>
</evidence>
<organism evidence="3 4">
    <name type="scientific">Paractinoplanes brasiliensis</name>
    <dbReference type="NCBI Taxonomy" id="52695"/>
    <lineage>
        <taxon>Bacteria</taxon>
        <taxon>Bacillati</taxon>
        <taxon>Actinomycetota</taxon>
        <taxon>Actinomycetes</taxon>
        <taxon>Micromonosporales</taxon>
        <taxon>Micromonosporaceae</taxon>
        <taxon>Paractinoplanes</taxon>
    </lineage>
</organism>
<evidence type="ECO:0000259" key="2">
    <source>
        <dbReference type="Pfam" id="PF10708"/>
    </source>
</evidence>
<feature type="transmembrane region" description="Helical" evidence="1">
    <location>
        <begin position="44"/>
        <end position="68"/>
    </location>
</feature>
<reference evidence="3 4" key="1">
    <citation type="submission" date="2019-03" db="EMBL/GenBank/DDBJ databases">
        <title>Sequencing the genomes of 1000 actinobacteria strains.</title>
        <authorList>
            <person name="Klenk H.-P."/>
        </authorList>
    </citation>
    <scope>NUCLEOTIDE SEQUENCE [LARGE SCALE GENOMIC DNA]</scope>
    <source>
        <strain evidence="3 4">DSM 43805</strain>
    </source>
</reference>
<dbReference type="EMBL" id="SNWR01000001">
    <property type="protein sequence ID" value="TDO42146.1"/>
    <property type="molecule type" value="Genomic_DNA"/>
</dbReference>
<comment type="caution">
    <text evidence="3">The sequence shown here is derived from an EMBL/GenBank/DDBJ whole genome shotgun (WGS) entry which is preliminary data.</text>
</comment>
<feature type="domain" description="DUF2510" evidence="2">
    <location>
        <begin position="168"/>
        <end position="192"/>
    </location>
</feature>
<dbReference type="Pfam" id="PF10708">
    <property type="entry name" value="DUF2510"/>
    <property type="match status" value="1"/>
</dbReference>
<accession>A0A4R6K382</accession>
<dbReference type="InterPro" id="IPR018929">
    <property type="entry name" value="DUF2510"/>
</dbReference>
<keyword evidence="4" id="KW-1185">Reference proteome</keyword>
<dbReference type="RefSeq" id="WP_203720918.1">
    <property type="nucleotide sequence ID" value="NZ_BOMD01000095.1"/>
</dbReference>